<dbReference type="PROSITE" id="PS51257">
    <property type="entry name" value="PROKAR_LIPOPROTEIN"/>
    <property type="match status" value="1"/>
</dbReference>
<feature type="transmembrane region" description="Helical" evidence="6">
    <location>
        <begin position="48"/>
        <end position="68"/>
    </location>
</feature>
<evidence type="ECO:0000256" key="2">
    <source>
        <dbReference type="ARBA" id="ARBA00022475"/>
    </source>
</evidence>
<feature type="transmembrane region" description="Helical" evidence="6">
    <location>
        <begin position="241"/>
        <end position="261"/>
    </location>
</feature>
<evidence type="ECO:0000256" key="5">
    <source>
        <dbReference type="ARBA" id="ARBA00023136"/>
    </source>
</evidence>
<dbReference type="GO" id="GO:0022857">
    <property type="term" value="F:transmembrane transporter activity"/>
    <property type="evidence" value="ECO:0007669"/>
    <property type="project" value="InterPro"/>
</dbReference>
<evidence type="ECO:0000313" key="9">
    <source>
        <dbReference type="Proteomes" id="UP000568380"/>
    </source>
</evidence>
<evidence type="ECO:0000256" key="1">
    <source>
        <dbReference type="ARBA" id="ARBA00004651"/>
    </source>
</evidence>
<feature type="transmembrane region" description="Helical" evidence="6">
    <location>
        <begin position="160"/>
        <end position="181"/>
    </location>
</feature>
<sequence>MSTTRLPAGALAALSCAAFTAVVTELLPAGLLPQLSGELSVSPGQAGFLVTGYALTSFLSAIPITAAVRSLPRRPVLLVVLGCFALLNAATALSSSYPLTFVLRLLAGVAGGTLWAMLVGYAARLVPAERRGRAIAIVSAGITVALCAGLPAGSALAQVAGWRAAFGALAVAAALLAIWVARAVPPVPGQAAARRLPLRSVAALPGVRGWLSVTLVVLLAHQAVYTYLAPLARRAAMEAGGVLLVFGAATVAGVWLTGVFIDGRLRAALVAALVGVGAAMAGLGAAGTSPAVVLVAAAVWGLAFGGVPTLLQSALIERTRAPNADVATALQTTVYNAGIAAGSLTGGLLLESAGAWALPWTALALVAAALAAITVLGRERTTLLTC</sequence>
<name>A0A7W8A8Q8_9ACTN</name>
<dbReference type="PANTHER" id="PTHR43124:SF3">
    <property type="entry name" value="CHLORAMPHENICOL EFFLUX PUMP RV0191"/>
    <property type="match status" value="1"/>
</dbReference>
<reference evidence="8 9" key="1">
    <citation type="submission" date="2020-08" db="EMBL/GenBank/DDBJ databases">
        <title>Genomic Encyclopedia of Type Strains, Phase IV (KMG-IV): sequencing the most valuable type-strain genomes for metagenomic binning, comparative biology and taxonomic classification.</title>
        <authorList>
            <person name="Goeker M."/>
        </authorList>
    </citation>
    <scope>NUCLEOTIDE SEQUENCE [LARGE SCALE GENOMIC DNA]</scope>
    <source>
        <strain evidence="8 9">DSM 45385</strain>
    </source>
</reference>
<feature type="transmembrane region" description="Helical" evidence="6">
    <location>
        <begin position="75"/>
        <end position="95"/>
    </location>
</feature>
<dbReference type="InterPro" id="IPR011701">
    <property type="entry name" value="MFS"/>
</dbReference>
<feature type="transmembrane region" description="Helical" evidence="6">
    <location>
        <begin position="332"/>
        <end position="350"/>
    </location>
</feature>
<feature type="transmembrane region" description="Helical" evidence="6">
    <location>
        <begin position="201"/>
        <end position="221"/>
    </location>
</feature>
<keyword evidence="2" id="KW-1003">Cell membrane</keyword>
<keyword evidence="5 6" id="KW-0472">Membrane</keyword>
<feature type="domain" description="Major facilitator superfamily (MFS) profile" evidence="7">
    <location>
        <begin position="10"/>
        <end position="380"/>
    </location>
</feature>
<feature type="transmembrane region" description="Helical" evidence="6">
    <location>
        <begin position="292"/>
        <end position="311"/>
    </location>
</feature>
<keyword evidence="9" id="KW-1185">Reference proteome</keyword>
<protein>
    <submittedName>
        <fullName evidence="8">Putative MFS family arabinose efflux permease</fullName>
    </submittedName>
</protein>
<dbReference type="CDD" id="cd17324">
    <property type="entry name" value="MFS_NepI_like"/>
    <property type="match status" value="1"/>
</dbReference>
<dbReference type="SUPFAM" id="SSF103473">
    <property type="entry name" value="MFS general substrate transporter"/>
    <property type="match status" value="1"/>
</dbReference>
<dbReference type="RefSeq" id="WP_184969234.1">
    <property type="nucleotide sequence ID" value="NZ_JACHIN010000011.1"/>
</dbReference>
<evidence type="ECO:0000256" key="4">
    <source>
        <dbReference type="ARBA" id="ARBA00022989"/>
    </source>
</evidence>
<dbReference type="InterPro" id="IPR020846">
    <property type="entry name" value="MFS_dom"/>
</dbReference>
<evidence type="ECO:0000256" key="6">
    <source>
        <dbReference type="SAM" id="Phobius"/>
    </source>
</evidence>
<organism evidence="8 9">
    <name type="scientific">Nonomuraea endophytica</name>
    <dbReference type="NCBI Taxonomy" id="714136"/>
    <lineage>
        <taxon>Bacteria</taxon>
        <taxon>Bacillati</taxon>
        <taxon>Actinomycetota</taxon>
        <taxon>Actinomycetes</taxon>
        <taxon>Streptosporangiales</taxon>
        <taxon>Streptosporangiaceae</taxon>
        <taxon>Nonomuraea</taxon>
    </lineage>
</organism>
<dbReference type="InterPro" id="IPR036259">
    <property type="entry name" value="MFS_trans_sf"/>
</dbReference>
<dbReference type="PANTHER" id="PTHR43124">
    <property type="entry name" value="PURINE EFFLUX PUMP PBUE"/>
    <property type="match status" value="1"/>
</dbReference>
<feature type="transmembrane region" description="Helical" evidence="6">
    <location>
        <begin position="134"/>
        <end position="154"/>
    </location>
</feature>
<feature type="transmembrane region" description="Helical" evidence="6">
    <location>
        <begin position="268"/>
        <end position="286"/>
    </location>
</feature>
<proteinExistence type="predicted"/>
<comment type="subcellular location">
    <subcellularLocation>
        <location evidence="1">Cell membrane</location>
        <topology evidence="1">Multi-pass membrane protein</topology>
    </subcellularLocation>
</comment>
<dbReference type="GO" id="GO:0005886">
    <property type="term" value="C:plasma membrane"/>
    <property type="evidence" value="ECO:0007669"/>
    <property type="project" value="UniProtKB-SubCell"/>
</dbReference>
<evidence type="ECO:0000313" key="8">
    <source>
        <dbReference type="EMBL" id="MBB5081674.1"/>
    </source>
</evidence>
<dbReference type="Proteomes" id="UP000568380">
    <property type="component" value="Unassembled WGS sequence"/>
</dbReference>
<dbReference type="Gene3D" id="1.20.1250.20">
    <property type="entry name" value="MFS general substrate transporter like domains"/>
    <property type="match status" value="1"/>
</dbReference>
<dbReference type="InterPro" id="IPR050189">
    <property type="entry name" value="MFS_Efflux_Transporters"/>
</dbReference>
<dbReference type="PROSITE" id="PS50850">
    <property type="entry name" value="MFS"/>
    <property type="match status" value="1"/>
</dbReference>
<feature type="transmembrane region" description="Helical" evidence="6">
    <location>
        <begin position="101"/>
        <end position="122"/>
    </location>
</feature>
<accession>A0A7W8A8Q8</accession>
<dbReference type="EMBL" id="JACHIN010000011">
    <property type="protein sequence ID" value="MBB5081674.1"/>
    <property type="molecule type" value="Genomic_DNA"/>
</dbReference>
<keyword evidence="4 6" id="KW-1133">Transmembrane helix</keyword>
<feature type="transmembrane region" description="Helical" evidence="6">
    <location>
        <begin position="356"/>
        <end position="376"/>
    </location>
</feature>
<keyword evidence="3 6" id="KW-0812">Transmembrane</keyword>
<comment type="caution">
    <text evidence="8">The sequence shown here is derived from an EMBL/GenBank/DDBJ whole genome shotgun (WGS) entry which is preliminary data.</text>
</comment>
<dbReference type="Pfam" id="PF07690">
    <property type="entry name" value="MFS_1"/>
    <property type="match status" value="1"/>
</dbReference>
<gene>
    <name evidence="8" type="ORF">HNR40_007169</name>
</gene>
<dbReference type="AlphaFoldDB" id="A0A7W8A8Q8"/>
<evidence type="ECO:0000259" key="7">
    <source>
        <dbReference type="PROSITE" id="PS50850"/>
    </source>
</evidence>
<evidence type="ECO:0000256" key="3">
    <source>
        <dbReference type="ARBA" id="ARBA00022692"/>
    </source>
</evidence>